<feature type="region of interest" description="Disordered" evidence="7">
    <location>
        <begin position="67"/>
        <end position="99"/>
    </location>
</feature>
<feature type="compositionally biased region" description="Polar residues" evidence="7">
    <location>
        <begin position="87"/>
        <end position="99"/>
    </location>
</feature>
<dbReference type="PANTHER" id="PTHR30582:SF2">
    <property type="entry name" value="L,D-TRANSPEPTIDASE YCIB-RELATED"/>
    <property type="match status" value="1"/>
</dbReference>
<organism evidence="10 11">
    <name type="scientific">Bifidobacterium colobi</name>
    <dbReference type="NCBI Taxonomy" id="2809026"/>
    <lineage>
        <taxon>Bacteria</taxon>
        <taxon>Bacillati</taxon>
        <taxon>Actinomycetota</taxon>
        <taxon>Actinomycetes</taxon>
        <taxon>Bifidobacteriales</taxon>
        <taxon>Bifidobacteriaceae</taxon>
        <taxon>Bifidobacterium</taxon>
    </lineage>
</organism>
<evidence type="ECO:0000313" key="11">
    <source>
        <dbReference type="Proteomes" id="UP000711736"/>
    </source>
</evidence>
<keyword evidence="2" id="KW-0808">Transferase</keyword>
<feature type="active site" description="Proton donor/acceptor" evidence="6">
    <location>
        <position position="172"/>
    </location>
</feature>
<protein>
    <submittedName>
        <fullName evidence="10">L,D-transpeptidase</fullName>
    </submittedName>
</protein>
<evidence type="ECO:0000313" key="10">
    <source>
        <dbReference type="EMBL" id="MBT1174723.1"/>
    </source>
</evidence>
<evidence type="ECO:0000256" key="6">
    <source>
        <dbReference type="PROSITE-ProRule" id="PRU01373"/>
    </source>
</evidence>
<feature type="signal peptide" evidence="8">
    <location>
        <begin position="1"/>
        <end position="32"/>
    </location>
</feature>
<keyword evidence="11" id="KW-1185">Reference proteome</keyword>
<keyword evidence="8" id="KW-0732">Signal</keyword>
<dbReference type="Gene3D" id="2.40.440.10">
    <property type="entry name" value="L,D-transpeptidase catalytic domain-like"/>
    <property type="match status" value="1"/>
</dbReference>
<dbReference type="PANTHER" id="PTHR30582">
    <property type="entry name" value="L,D-TRANSPEPTIDASE"/>
    <property type="match status" value="1"/>
</dbReference>
<dbReference type="EMBL" id="JAFEJU010000002">
    <property type="protein sequence ID" value="MBT1174723.1"/>
    <property type="molecule type" value="Genomic_DNA"/>
</dbReference>
<dbReference type="CDD" id="cd16913">
    <property type="entry name" value="YkuD_like"/>
    <property type="match status" value="1"/>
</dbReference>
<feature type="active site" description="Nucleophile" evidence="6">
    <location>
        <position position="199"/>
    </location>
</feature>
<feature type="chain" id="PRO_5045953916" evidence="8">
    <location>
        <begin position="33"/>
        <end position="223"/>
    </location>
</feature>
<reference evidence="10 11" key="1">
    <citation type="journal article" date="2021" name="Environ. Microbiol.">
        <title>Genetic insights into the dark matter of the mammalian gut microbiota through targeted genome reconstruction.</title>
        <authorList>
            <person name="Lugli G.A."/>
            <person name="Alessandri G."/>
            <person name="Milani C."/>
            <person name="Viappiani A."/>
            <person name="Fontana F."/>
            <person name="Tarracchini C."/>
            <person name="Mancabelli L."/>
            <person name="Argentini C."/>
            <person name="Ruiz L."/>
            <person name="Margolles A."/>
            <person name="van Sinderen D."/>
            <person name="Turroni F."/>
            <person name="Ventura M."/>
        </authorList>
    </citation>
    <scope>NUCLEOTIDE SEQUENCE [LARGE SCALE GENOMIC DNA]</scope>
    <source>
        <strain evidence="10 11">LC6</strain>
    </source>
</reference>
<comment type="caution">
    <text evidence="10">The sequence shown here is derived from an EMBL/GenBank/DDBJ whole genome shotgun (WGS) entry which is preliminary data.</text>
</comment>
<dbReference type="InterPro" id="IPR050979">
    <property type="entry name" value="LD-transpeptidase"/>
</dbReference>
<evidence type="ECO:0000259" key="9">
    <source>
        <dbReference type="PROSITE" id="PS52029"/>
    </source>
</evidence>
<evidence type="ECO:0000256" key="8">
    <source>
        <dbReference type="SAM" id="SignalP"/>
    </source>
</evidence>
<evidence type="ECO:0000256" key="2">
    <source>
        <dbReference type="ARBA" id="ARBA00022679"/>
    </source>
</evidence>
<evidence type="ECO:0000256" key="7">
    <source>
        <dbReference type="SAM" id="MobiDB-lite"/>
    </source>
</evidence>
<dbReference type="Proteomes" id="UP000711736">
    <property type="component" value="Unassembled WGS sequence"/>
</dbReference>
<comment type="pathway">
    <text evidence="1 6">Cell wall biogenesis; peptidoglycan biosynthesis.</text>
</comment>
<evidence type="ECO:0000256" key="1">
    <source>
        <dbReference type="ARBA" id="ARBA00004752"/>
    </source>
</evidence>
<keyword evidence="3 6" id="KW-0133">Cell shape</keyword>
<dbReference type="SUPFAM" id="SSF141523">
    <property type="entry name" value="L,D-transpeptidase catalytic domain-like"/>
    <property type="match status" value="1"/>
</dbReference>
<evidence type="ECO:0000256" key="5">
    <source>
        <dbReference type="ARBA" id="ARBA00023316"/>
    </source>
</evidence>
<keyword evidence="4 6" id="KW-0573">Peptidoglycan synthesis</keyword>
<evidence type="ECO:0000256" key="3">
    <source>
        <dbReference type="ARBA" id="ARBA00022960"/>
    </source>
</evidence>
<dbReference type="InterPro" id="IPR005490">
    <property type="entry name" value="LD_TPept_cat_dom"/>
</dbReference>
<dbReference type="PROSITE" id="PS52029">
    <property type="entry name" value="LD_TPASE"/>
    <property type="match status" value="1"/>
</dbReference>
<dbReference type="RefSeq" id="WP_214375940.1">
    <property type="nucleotide sequence ID" value="NZ_JAFEJU010000002.1"/>
</dbReference>
<dbReference type="Pfam" id="PF03734">
    <property type="entry name" value="YkuD"/>
    <property type="match status" value="1"/>
</dbReference>
<sequence length="223" mass="24539">MRRIYAIRRTMVATFTVLIFLFAGLDTHAAMAAWPRKAVNETAVVAQTSVRPINTTISADLQRGQVPQANQAIQEQRDQEAARARWTNPTGGEQPDLSQYSDLSVDVSLAEQKVYVKSGGTTIYTMIASSGMYDSTPRGNYVINGRGTHFFNASEGMGADYWVRFKGNFLFHTVPTTTQFGDYIASEGEKLGQPASHGCVRLSVADAQWFYEQLPEGTPVTIA</sequence>
<keyword evidence="5 6" id="KW-0961">Cell wall biogenesis/degradation</keyword>
<name>A0ABS5UUH0_9BIFI</name>
<evidence type="ECO:0000256" key="4">
    <source>
        <dbReference type="ARBA" id="ARBA00022984"/>
    </source>
</evidence>
<dbReference type="InterPro" id="IPR038063">
    <property type="entry name" value="Transpep_catalytic_dom"/>
</dbReference>
<feature type="domain" description="L,D-TPase catalytic" evidence="9">
    <location>
        <begin position="103"/>
        <end position="223"/>
    </location>
</feature>
<gene>
    <name evidence="10" type="ORF">JS530_04260</name>
</gene>
<proteinExistence type="predicted"/>
<accession>A0ABS5UUH0</accession>